<gene>
    <name evidence="1" type="ORF">SCP_1402020</name>
</gene>
<sequence length="380" mass="42335">MPTAPVNSEGVVLYYDDTGAPESSTTYVTIVLVHGTAIHSGIFKPLKPYAVQNNVRLVLLNLRDYSGSTAYSSDELEAIRSPSHESQAAVLQARALELVAFLSWFVKHEKIPPIAKVSESPTVTGGIALLGWSGGNYQTLPVLSHADKVAEDTKLLLDSYFRSLIHQEKPPSAIVFPDVVYDAALYAIGASPPEGLYNPLRDQSLTVAERVATFPLWVSTYYPQVENLSTDLSSLVSTLKVRQTSTAADRDTFVPTIQTMSARDLDEIVDLKVMNRSQLAIMSMHPIVYAENFRRALCYAEERSKEQEIVWSALKVQVVWCDMSHGDAVATAQMIRDEYEQYHRTGQKARPLQLFQLQKANHFAHWDQPESFVQFLASIV</sequence>
<dbReference type="GeneID" id="38785714"/>
<keyword evidence="2" id="KW-1185">Reference proteome</keyword>
<dbReference type="SUPFAM" id="SSF53474">
    <property type="entry name" value="alpha/beta-Hydrolases"/>
    <property type="match status" value="1"/>
</dbReference>
<dbReference type="Gene3D" id="3.40.50.1820">
    <property type="entry name" value="alpha/beta hydrolase"/>
    <property type="match status" value="1"/>
</dbReference>
<dbReference type="InterPro" id="IPR029058">
    <property type="entry name" value="AB_hydrolase_fold"/>
</dbReference>
<evidence type="ECO:0000313" key="2">
    <source>
        <dbReference type="Proteomes" id="UP000287166"/>
    </source>
</evidence>
<reference evidence="1 2" key="1">
    <citation type="journal article" date="2018" name="Sci. Rep.">
        <title>Genome sequence of the cauliflower mushroom Sparassis crispa (Hanabiratake) and its association with beneficial usage.</title>
        <authorList>
            <person name="Kiyama R."/>
            <person name="Furutani Y."/>
            <person name="Kawaguchi K."/>
            <person name="Nakanishi T."/>
        </authorList>
    </citation>
    <scope>NUCLEOTIDE SEQUENCE [LARGE SCALE GENOMIC DNA]</scope>
</reference>
<organism evidence="1 2">
    <name type="scientific">Sparassis crispa</name>
    <dbReference type="NCBI Taxonomy" id="139825"/>
    <lineage>
        <taxon>Eukaryota</taxon>
        <taxon>Fungi</taxon>
        <taxon>Dikarya</taxon>
        <taxon>Basidiomycota</taxon>
        <taxon>Agaricomycotina</taxon>
        <taxon>Agaricomycetes</taxon>
        <taxon>Polyporales</taxon>
        <taxon>Sparassidaceae</taxon>
        <taxon>Sparassis</taxon>
    </lineage>
</organism>
<protein>
    <submittedName>
        <fullName evidence="1">Uncharacterized protein</fullName>
    </submittedName>
</protein>
<proteinExistence type="predicted"/>
<dbReference type="EMBL" id="BFAD01000014">
    <property type="protein sequence ID" value="GBE88797.1"/>
    <property type="molecule type" value="Genomic_DNA"/>
</dbReference>
<evidence type="ECO:0000313" key="1">
    <source>
        <dbReference type="EMBL" id="GBE88797.1"/>
    </source>
</evidence>
<dbReference type="InParanoid" id="A0A401H2Y8"/>
<accession>A0A401H2Y8</accession>
<name>A0A401H2Y8_9APHY</name>
<comment type="caution">
    <text evidence="1">The sequence shown here is derived from an EMBL/GenBank/DDBJ whole genome shotgun (WGS) entry which is preliminary data.</text>
</comment>
<dbReference type="OrthoDB" id="3466517at2759"/>
<dbReference type="AlphaFoldDB" id="A0A401H2Y8"/>
<dbReference type="Proteomes" id="UP000287166">
    <property type="component" value="Unassembled WGS sequence"/>
</dbReference>
<dbReference type="RefSeq" id="XP_027619710.1">
    <property type="nucleotide sequence ID" value="XM_027763909.1"/>
</dbReference>